<dbReference type="OrthoDB" id="9761809at2"/>
<keyword evidence="3" id="KW-0031">Aminopeptidase</keyword>
<keyword evidence="3" id="KW-0378">Hydrolase</keyword>
<dbReference type="SUPFAM" id="SSF53092">
    <property type="entry name" value="Creatinase/prolidase N-terminal domain"/>
    <property type="match status" value="1"/>
</dbReference>
<dbReference type="Pfam" id="PF01321">
    <property type="entry name" value="Creatinase_N"/>
    <property type="match status" value="1"/>
</dbReference>
<evidence type="ECO:0000313" key="4">
    <source>
        <dbReference type="Proteomes" id="UP000414233"/>
    </source>
</evidence>
<dbReference type="RefSeq" id="WP_150698006.1">
    <property type="nucleotide sequence ID" value="NZ_CABPRZ010000013.1"/>
</dbReference>
<keyword evidence="4" id="KW-1185">Reference proteome</keyword>
<dbReference type="CDD" id="cd01066">
    <property type="entry name" value="APP_MetAP"/>
    <property type="match status" value="1"/>
</dbReference>
<dbReference type="InterPro" id="IPR000994">
    <property type="entry name" value="Pept_M24"/>
</dbReference>
<dbReference type="InterPro" id="IPR050659">
    <property type="entry name" value="Peptidase_M24B"/>
</dbReference>
<dbReference type="PANTHER" id="PTHR46112">
    <property type="entry name" value="AMINOPEPTIDASE"/>
    <property type="match status" value="1"/>
</dbReference>
<proteinExistence type="predicted"/>
<reference evidence="3 4" key="1">
    <citation type="submission" date="2019-08" db="EMBL/GenBank/DDBJ databases">
        <authorList>
            <person name="Peeters C."/>
        </authorList>
    </citation>
    <scope>NUCLEOTIDE SEQUENCE [LARGE SCALE GENOMIC DNA]</scope>
    <source>
        <strain evidence="3 4">LMG 30175</strain>
    </source>
</reference>
<evidence type="ECO:0000259" key="1">
    <source>
        <dbReference type="Pfam" id="PF00557"/>
    </source>
</evidence>
<keyword evidence="3" id="KW-0645">Protease</keyword>
<dbReference type="InterPro" id="IPR029149">
    <property type="entry name" value="Creatin/AminoP/Spt16_N"/>
</dbReference>
<feature type="domain" description="Creatinase N-terminal" evidence="2">
    <location>
        <begin position="10"/>
        <end position="143"/>
    </location>
</feature>
<evidence type="ECO:0000259" key="2">
    <source>
        <dbReference type="Pfam" id="PF01321"/>
    </source>
</evidence>
<protein>
    <submittedName>
        <fullName evidence="3">Methionine aminopeptidase</fullName>
    </submittedName>
</protein>
<organism evidence="3 4">
    <name type="scientific">Pandoraea terrae</name>
    <dbReference type="NCBI Taxonomy" id="1537710"/>
    <lineage>
        <taxon>Bacteria</taxon>
        <taxon>Pseudomonadati</taxon>
        <taxon>Pseudomonadota</taxon>
        <taxon>Betaproteobacteria</taxon>
        <taxon>Burkholderiales</taxon>
        <taxon>Burkholderiaceae</taxon>
        <taxon>Pandoraea</taxon>
    </lineage>
</organism>
<dbReference type="AlphaFoldDB" id="A0A5E4WH79"/>
<name>A0A5E4WH79_9BURK</name>
<feature type="domain" description="Peptidase M24" evidence="1">
    <location>
        <begin position="152"/>
        <end position="352"/>
    </location>
</feature>
<dbReference type="Proteomes" id="UP000414233">
    <property type="component" value="Unassembled WGS sequence"/>
</dbReference>
<evidence type="ECO:0000313" key="3">
    <source>
        <dbReference type="EMBL" id="VVE22860.1"/>
    </source>
</evidence>
<dbReference type="EMBL" id="CABPRZ010000013">
    <property type="protein sequence ID" value="VVE22860.1"/>
    <property type="molecule type" value="Genomic_DNA"/>
</dbReference>
<accession>A0A5E4WH79</accession>
<gene>
    <name evidence="3" type="primary">map</name>
    <name evidence="3" type="ORF">PTE30175_03148</name>
</gene>
<dbReference type="GO" id="GO:0004177">
    <property type="term" value="F:aminopeptidase activity"/>
    <property type="evidence" value="ECO:0007669"/>
    <property type="project" value="UniProtKB-KW"/>
</dbReference>
<dbReference type="Gene3D" id="3.90.230.10">
    <property type="entry name" value="Creatinase/methionine aminopeptidase superfamily"/>
    <property type="match status" value="1"/>
</dbReference>
<dbReference type="InterPro" id="IPR036005">
    <property type="entry name" value="Creatinase/aminopeptidase-like"/>
</dbReference>
<dbReference type="SUPFAM" id="SSF55920">
    <property type="entry name" value="Creatinase/aminopeptidase"/>
    <property type="match status" value="1"/>
</dbReference>
<dbReference type="Pfam" id="PF00557">
    <property type="entry name" value="Peptidase_M24"/>
    <property type="match status" value="1"/>
</dbReference>
<sequence>MRADIIARQVRVMQAEGLDAIVASSPENFAYVTGFVVPSQPLLRHRHAMAIVTADGGAQLFGVDMEETTIRRQAPETPLRVWGEFTDDAMAVLASQLTGMGLAAGKIGMEMDYLPAGDFARLQGFLPGARFVAVEQRLARLRQLKTPDEIARLRSLSRIADQAITDAFASVQAGSSEMDIAAALTRGVYSLGATHFKLMIVATGERSELPNVGPSERRLQRKDVCRVEIFAVKDGYQAGVCRTAVVQEAPEHAEEIWAKLVECKYQLLDMIKPGASSRRIYEAFLAKMAELKLPPISFVGHGIGLHLHEDPYLGMYSDTPLEAGMVLGIEPLVYRTGYGYGMQNKDMVLVTDTGAELLSDYANTDQLLLVR</sequence>
<dbReference type="Gene3D" id="3.40.350.10">
    <property type="entry name" value="Creatinase/prolidase N-terminal domain"/>
    <property type="match status" value="1"/>
</dbReference>
<dbReference type="PANTHER" id="PTHR46112:SF2">
    <property type="entry name" value="XAA-PRO AMINOPEPTIDASE P-RELATED"/>
    <property type="match status" value="1"/>
</dbReference>
<dbReference type="InterPro" id="IPR000587">
    <property type="entry name" value="Creatinase_N"/>
</dbReference>